<reference evidence="2 3" key="1">
    <citation type="submission" date="2020-02" db="EMBL/GenBank/DDBJ databases">
        <title>Bacillus aquiflavi sp. nov., isolated from yellow water of strong flavor Chinese baijiu in Yibin region of China.</title>
        <authorList>
            <person name="Xie J."/>
        </authorList>
    </citation>
    <scope>NUCLEOTIDE SEQUENCE [LARGE SCALE GENOMIC DNA]</scope>
    <source>
        <strain evidence="2 3">SA4</strain>
    </source>
</reference>
<dbReference type="PANTHER" id="PTHR37507">
    <property type="entry name" value="SPORULATION PROTEIN YDCC"/>
    <property type="match status" value="1"/>
</dbReference>
<keyword evidence="1" id="KW-0732">Signal</keyword>
<proteinExistence type="predicted"/>
<organism evidence="2 3">
    <name type="scientific">Bacillus mesophilus</name>
    <dbReference type="NCBI Taxonomy" id="1808955"/>
    <lineage>
        <taxon>Bacteria</taxon>
        <taxon>Bacillati</taxon>
        <taxon>Bacillota</taxon>
        <taxon>Bacilli</taxon>
        <taxon>Bacillales</taxon>
        <taxon>Bacillaceae</taxon>
        <taxon>Bacillus</taxon>
    </lineage>
</organism>
<feature type="signal peptide" evidence="1">
    <location>
        <begin position="1"/>
        <end position="19"/>
    </location>
</feature>
<dbReference type="PANTHER" id="PTHR37507:SF2">
    <property type="entry name" value="SPORULATION PROTEIN YDCC"/>
    <property type="match status" value="1"/>
</dbReference>
<dbReference type="PROSITE" id="PS51257">
    <property type="entry name" value="PROKAR_LIPOPROTEIN"/>
    <property type="match status" value="1"/>
</dbReference>
<evidence type="ECO:0000313" key="3">
    <source>
        <dbReference type="Proteomes" id="UP000481043"/>
    </source>
</evidence>
<feature type="chain" id="PRO_5038602609" evidence="1">
    <location>
        <begin position="20"/>
        <end position="338"/>
    </location>
</feature>
<sequence>MRKKLGFVLLAMLVLLALAGCGEKSQEDVVKALGTKMEEISGYKATAKMTLQTGAEEQVYDVGIWHSKPHYYKVDLKNVQKDQSQMILRNDEGVFVLTPALNKSFRFQSDWPLNSSQAYLYESLVKDILGDKEAVFKATEEHYVFETKTNYKNSKAIPVQEITLNKKDLTPVLVKVMDPDRNPLLQVEFTSVELNASFDEGAFDMNRNMTAAQIDVPTMAGQAQNTPFEVLYPFELPEGVKLIGEKEIETEEGKRLILSYGGEGKNFTLIQERADVATVTTTSMVSGEPVDLGFTVGALTENSISWSHNGVEFMIASNDLTQEELLMVASSVQGQSIK</sequence>
<dbReference type="RefSeq" id="WP_163181750.1">
    <property type="nucleotide sequence ID" value="NZ_JAAIWM010000010.1"/>
</dbReference>
<dbReference type="EMBL" id="JAAIWM010000010">
    <property type="protein sequence ID" value="NEY73887.1"/>
    <property type="molecule type" value="Genomic_DNA"/>
</dbReference>
<dbReference type="Gene3D" id="2.50.20.10">
    <property type="entry name" value="Lipoprotein localisation LolA/LolB/LppX"/>
    <property type="match status" value="1"/>
</dbReference>
<dbReference type="InterPro" id="IPR029046">
    <property type="entry name" value="LolA/LolB/LppX"/>
</dbReference>
<evidence type="ECO:0000313" key="2">
    <source>
        <dbReference type="EMBL" id="NEY73887.1"/>
    </source>
</evidence>
<dbReference type="AlphaFoldDB" id="A0A6M0QCA6"/>
<dbReference type="Proteomes" id="UP000481043">
    <property type="component" value="Unassembled WGS sequence"/>
</dbReference>
<dbReference type="InterPro" id="IPR052944">
    <property type="entry name" value="Sporulation_related"/>
</dbReference>
<comment type="caution">
    <text evidence="2">The sequence shown here is derived from an EMBL/GenBank/DDBJ whole genome shotgun (WGS) entry which is preliminary data.</text>
</comment>
<keyword evidence="3" id="KW-1185">Reference proteome</keyword>
<gene>
    <name evidence="2" type="ORF">G4D63_19440</name>
</gene>
<name>A0A6M0QCA6_9BACI</name>
<accession>A0A6M0QCA6</accession>
<protein>
    <submittedName>
        <fullName evidence="2">Outer membrane lipoprotein carrier protein LolA</fullName>
    </submittedName>
</protein>
<evidence type="ECO:0000256" key="1">
    <source>
        <dbReference type="SAM" id="SignalP"/>
    </source>
</evidence>
<keyword evidence="2" id="KW-0449">Lipoprotein</keyword>
<dbReference type="SUPFAM" id="SSF89392">
    <property type="entry name" value="Prokaryotic lipoproteins and lipoprotein localization factors"/>
    <property type="match status" value="1"/>
</dbReference>